<accession>A0ABS4IVB1</accession>
<dbReference type="EMBL" id="JAGGLB010000007">
    <property type="protein sequence ID" value="MBP1990931.1"/>
    <property type="molecule type" value="Genomic_DNA"/>
</dbReference>
<dbReference type="InterPro" id="IPR050490">
    <property type="entry name" value="Bact_solute-bd_prot1"/>
</dbReference>
<keyword evidence="4" id="KW-1185">Reference proteome</keyword>
<evidence type="ECO:0000256" key="1">
    <source>
        <dbReference type="SAM" id="MobiDB-lite"/>
    </source>
</evidence>
<feature type="compositionally biased region" description="Low complexity" evidence="1">
    <location>
        <begin position="37"/>
        <end position="46"/>
    </location>
</feature>
<dbReference type="RefSeq" id="WP_209971691.1">
    <property type="nucleotide sequence ID" value="NZ_JAGGLB010000007.1"/>
</dbReference>
<gene>
    <name evidence="3" type="ORF">J2Z66_002538</name>
</gene>
<proteinExistence type="predicted"/>
<dbReference type="Pfam" id="PF01547">
    <property type="entry name" value="SBP_bac_1"/>
    <property type="match status" value="1"/>
</dbReference>
<dbReference type="Proteomes" id="UP001519287">
    <property type="component" value="Unassembled WGS sequence"/>
</dbReference>
<evidence type="ECO:0000313" key="4">
    <source>
        <dbReference type="Proteomes" id="UP001519287"/>
    </source>
</evidence>
<feature type="signal peptide" evidence="2">
    <location>
        <begin position="1"/>
        <end position="25"/>
    </location>
</feature>
<sequence>MRKKAKFTVVILLLLSMLVYISACSSTKEKGNNVTGSPSSSESASSTPAKEPVTLTFWSASMANNVPSGIQEDPIAKQIEKELNIKIDMETHPSKEKLAARLASGDMMDIMVISGLGELPDQASSFALDMEPLLEKFGPDIKKNIPAETLAYNKNILGRGQLKYISTKVSEVSALPDSIYGGVYLRWDYYKELGYPEIKTYDDYLNVVAEMLKKHPTNEDGKKYYGFSPWFEWGPRIITDTMTVRHEGYETAGATQVLEIERNTFATRNAFLDENSSFWNGVEFWNKANQKGLLDPDSFTQKYDQALQKYSTNQVLASEISWMIDGANTYLRGKGIYDKGFFGPIPITGSKSYYYNNFKYGNSNVFMINKNSKHPEEAMKLINWLYSVHGAMTVLNGIEGTDWTNIDGKYAYTATHDTNILDPDHINKYGYGKFENNLGLLNSGVIPGTKDPLNIALSRDLLIESLKLPENKLMKEVVDYYKVEVPYDVLPAGVTYGTNPLSDLTPFLPSADPDEIVRLNAKIDNYQKQEVPKLILAKNDAEFKAEKAKAIEEFKKLGVEKVYEYTVDNYTKAIAALKANKN</sequence>
<feature type="chain" id="PRO_5045363742" evidence="2">
    <location>
        <begin position="26"/>
        <end position="582"/>
    </location>
</feature>
<protein>
    <submittedName>
        <fullName evidence="3">ABC-type glycerol-3-phosphate transport system substrate-binding protein</fullName>
    </submittedName>
</protein>
<name>A0ABS4IVB1_9BACL</name>
<keyword evidence="2" id="KW-0732">Signal</keyword>
<evidence type="ECO:0000256" key="2">
    <source>
        <dbReference type="SAM" id="SignalP"/>
    </source>
</evidence>
<dbReference type="PANTHER" id="PTHR43649">
    <property type="entry name" value="ARABINOSE-BINDING PROTEIN-RELATED"/>
    <property type="match status" value="1"/>
</dbReference>
<evidence type="ECO:0000313" key="3">
    <source>
        <dbReference type="EMBL" id="MBP1990931.1"/>
    </source>
</evidence>
<feature type="region of interest" description="Disordered" evidence="1">
    <location>
        <begin position="28"/>
        <end position="48"/>
    </location>
</feature>
<comment type="caution">
    <text evidence="3">The sequence shown here is derived from an EMBL/GenBank/DDBJ whole genome shotgun (WGS) entry which is preliminary data.</text>
</comment>
<dbReference type="Gene3D" id="3.40.190.10">
    <property type="entry name" value="Periplasmic binding protein-like II"/>
    <property type="match status" value="2"/>
</dbReference>
<reference evidence="3 4" key="1">
    <citation type="submission" date="2021-03" db="EMBL/GenBank/DDBJ databases">
        <title>Genomic Encyclopedia of Type Strains, Phase IV (KMG-IV): sequencing the most valuable type-strain genomes for metagenomic binning, comparative biology and taxonomic classification.</title>
        <authorList>
            <person name="Goeker M."/>
        </authorList>
    </citation>
    <scope>NUCLEOTIDE SEQUENCE [LARGE SCALE GENOMIC DNA]</scope>
    <source>
        <strain evidence="3 4">DSM 26048</strain>
    </source>
</reference>
<organism evidence="3 4">
    <name type="scientific">Paenibacillus eucommiae</name>
    <dbReference type="NCBI Taxonomy" id="1355755"/>
    <lineage>
        <taxon>Bacteria</taxon>
        <taxon>Bacillati</taxon>
        <taxon>Bacillota</taxon>
        <taxon>Bacilli</taxon>
        <taxon>Bacillales</taxon>
        <taxon>Paenibacillaceae</taxon>
        <taxon>Paenibacillus</taxon>
    </lineage>
</organism>
<dbReference type="InterPro" id="IPR006059">
    <property type="entry name" value="SBP"/>
</dbReference>
<dbReference type="SUPFAM" id="SSF53850">
    <property type="entry name" value="Periplasmic binding protein-like II"/>
    <property type="match status" value="1"/>
</dbReference>